<dbReference type="EMBL" id="JAUSRF010000006">
    <property type="protein sequence ID" value="MDP9837440.1"/>
    <property type="molecule type" value="Genomic_DNA"/>
</dbReference>
<dbReference type="InterPro" id="IPR028344">
    <property type="entry name" value="ParE1/4"/>
</dbReference>
<accession>A0ABT9PTD8</accession>
<dbReference type="Proteomes" id="UP001241472">
    <property type="component" value="Unassembled WGS sequence"/>
</dbReference>
<evidence type="ECO:0000256" key="1">
    <source>
        <dbReference type="ARBA" id="ARBA00022649"/>
    </source>
</evidence>
<reference evidence="3 4" key="1">
    <citation type="submission" date="2023-07" db="EMBL/GenBank/DDBJ databases">
        <title>Sorghum-associated microbial communities from plants grown in Nebraska, USA.</title>
        <authorList>
            <person name="Schachtman D."/>
        </authorList>
    </citation>
    <scope>NUCLEOTIDE SEQUENCE [LARGE SCALE GENOMIC DNA]</scope>
    <source>
        <strain evidence="3 4">DS1307</strain>
    </source>
</reference>
<gene>
    <name evidence="3" type="ORF">J2T09_002192</name>
</gene>
<protein>
    <recommendedName>
        <fullName evidence="2">Toxin</fullName>
    </recommendedName>
</protein>
<comment type="similarity">
    <text evidence="2">Belongs to the RelE toxin family.</text>
</comment>
<evidence type="ECO:0000313" key="3">
    <source>
        <dbReference type="EMBL" id="MDP9837440.1"/>
    </source>
</evidence>
<dbReference type="RefSeq" id="WP_306834176.1">
    <property type="nucleotide sequence ID" value="NZ_JAUSRF010000006.1"/>
</dbReference>
<dbReference type="InterPro" id="IPR035093">
    <property type="entry name" value="RelE/ParE_toxin_dom_sf"/>
</dbReference>
<proteinExistence type="inferred from homology"/>
<dbReference type="PIRSF" id="PIRSF029218">
    <property type="entry name" value="ParE"/>
    <property type="match status" value="1"/>
</dbReference>
<name>A0ABT9PTD8_9HYPH</name>
<evidence type="ECO:0000313" key="4">
    <source>
        <dbReference type="Proteomes" id="UP001241472"/>
    </source>
</evidence>
<organism evidence="3 4">
    <name type="scientific">Neorhizobium huautlense</name>
    <dbReference type="NCBI Taxonomy" id="67774"/>
    <lineage>
        <taxon>Bacteria</taxon>
        <taxon>Pseudomonadati</taxon>
        <taxon>Pseudomonadota</taxon>
        <taxon>Alphaproteobacteria</taxon>
        <taxon>Hyphomicrobiales</taxon>
        <taxon>Rhizobiaceae</taxon>
        <taxon>Rhizobium/Agrobacterium group</taxon>
        <taxon>Neorhizobium</taxon>
    </lineage>
</organism>
<comment type="caution">
    <text evidence="3">The sequence shown here is derived from an EMBL/GenBank/DDBJ whole genome shotgun (WGS) entry which is preliminary data.</text>
</comment>
<dbReference type="InterPro" id="IPR007712">
    <property type="entry name" value="RelE/ParE_toxin"/>
</dbReference>
<keyword evidence="1" id="KW-1277">Toxin-antitoxin system</keyword>
<sequence>MSAEQKSYKLSPRAKRDLSEIWLYTREMWSIAQADSYYRDLTNSMQALAGGIKRGKPIDSVHPGYLSSATGSHRIIYRYRGPEVFIIRILHQRMNFRQHL</sequence>
<keyword evidence="4" id="KW-1185">Reference proteome</keyword>
<dbReference type="Pfam" id="PF05016">
    <property type="entry name" value="ParE_toxin"/>
    <property type="match status" value="1"/>
</dbReference>
<dbReference type="Gene3D" id="3.30.2310.20">
    <property type="entry name" value="RelE-like"/>
    <property type="match status" value="1"/>
</dbReference>
<evidence type="ECO:0000256" key="2">
    <source>
        <dbReference type="PIRNR" id="PIRNR029218"/>
    </source>
</evidence>